<feature type="compositionally biased region" description="Polar residues" evidence="1">
    <location>
        <begin position="548"/>
        <end position="558"/>
    </location>
</feature>
<proteinExistence type="predicted"/>
<feature type="compositionally biased region" description="Polar residues" evidence="1">
    <location>
        <begin position="67"/>
        <end position="85"/>
    </location>
</feature>
<evidence type="ECO:0000256" key="1">
    <source>
        <dbReference type="SAM" id="MobiDB-lite"/>
    </source>
</evidence>
<evidence type="ECO:0000313" key="2">
    <source>
        <dbReference type="EMBL" id="KAK6184884.1"/>
    </source>
</evidence>
<feature type="compositionally biased region" description="Low complexity" evidence="1">
    <location>
        <begin position="817"/>
        <end position="827"/>
    </location>
</feature>
<feature type="region of interest" description="Disordered" evidence="1">
    <location>
        <begin position="364"/>
        <end position="413"/>
    </location>
</feature>
<feature type="compositionally biased region" description="Basic and acidic residues" evidence="1">
    <location>
        <begin position="767"/>
        <end position="777"/>
    </location>
</feature>
<dbReference type="PANTHER" id="PTHR37970">
    <property type="entry name" value="PROTEIN CBG08587"/>
    <property type="match status" value="1"/>
</dbReference>
<gene>
    <name evidence="2" type="ORF">SNE40_007245</name>
</gene>
<evidence type="ECO:0000313" key="3">
    <source>
        <dbReference type="Proteomes" id="UP001347796"/>
    </source>
</evidence>
<reference evidence="2 3" key="1">
    <citation type="submission" date="2024-01" db="EMBL/GenBank/DDBJ databases">
        <title>The genome of the rayed Mediterranean limpet Patella caerulea (Linnaeus, 1758).</title>
        <authorList>
            <person name="Anh-Thu Weber A."/>
            <person name="Halstead-Nussloch G."/>
        </authorList>
    </citation>
    <scope>NUCLEOTIDE SEQUENCE [LARGE SCALE GENOMIC DNA]</scope>
    <source>
        <strain evidence="2">AATW-2023a</strain>
        <tissue evidence="2">Whole specimen</tissue>
    </source>
</reference>
<feature type="region of interest" description="Disordered" evidence="1">
    <location>
        <begin position="602"/>
        <end position="829"/>
    </location>
</feature>
<feature type="compositionally biased region" description="Polar residues" evidence="1">
    <location>
        <begin position="686"/>
        <end position="696"/>
    </location>
</feature>
<feature type="compositionally biased region" description="Low complexity" evidence="1">
    <location>
        <begin position="620"/>
        <end position="631"/>
    </location>
</feature>
<feature type="region of interest" description="Disordered" evidence="1">
    <location>
        <begin position="466"/>
        <end position="499"/>
    </location>
</feature>
<feature type="region of interest" description="Disordered" evidence="1">
    <location>
        <begin position="1170"/>
        <end position="1225"/>
    </location>
</feature>
<dbReference type="EMBL" id="JAZGQO010000006">
    <property type="protein sequence ID" value="KAK6184884.1"/>
    <property type="molecule type" value="Genomic_DNA"/>
</dbReference>
<dbReference type="Proteomes" id="UP001347796">
    <property type="component" value="Unassembled WGS sequence"/>
</dbReference>
<feature type="compositionally biased region" description="Basic and acidic residues" evidence="1">
    <location>
        <begin position="1103"/>
        <end position="1123"/>
    </location>
</feature>
<dbReference type="PANTHER" id="PTHR37970:SF1">
    <property type="entry name" value="SERINE-RICH ADHESIN FOR PLATELETS"/>
    <property type="match status" value="1"/>
</dbReference>
<comment type="caution">
    <text evidence="2">The sequence shown here is derived from an EMBL/GenBank/DDBJ whole genome shotgun (WGS) entry which is preliminary data.</text>
</comment>
<feature type="compositionally biased region" description="Low complexity" evidence="1">
    <location>
        <begin position="660"/>
        <end position="675"/>
    </location>
</feature>
<keyword evidence="3" id="KW-1185">Reference proteome</keyword>
<protein>
    <submittedName>
        <fullName evidence="2">Uncharacterized protein</fullName>
    </submittedName>
</protein>
<feature type="compositionally biased region" description="Polar residues" evidence="1">
    <location>
        <begin position="529"/>
        <end position="539"/>
    </location>
</feature>
<feature type="compositionally biased region" description="Low complexity" evidence="1">
    <location>
        <begin position="602"/>
        <end position="612"/>
    </location>
</feature>
<feature type="region of interest" description="Disordered" evidence="1">
    <location>
        <begin position="291"/>
        <end position="315"/>
    </location>
</feature>
<feature type="compositionally biased region" description="Pro residues" evidence="1">
    <location>
        <begin position="482"/>
        <end position="493"/>
    </location>
</feature>
<feature type="region of interest" description="Disordered" evidence="1">
    <location>
        <begin position="1050"/>
        <end position="1078"/>
    </location>
</feature>
<feature type="compositionally biased region" description="Polar residues" evidence="1">
    <location>
        <begin position="1214"/>
        <end position="1225"/>
    </location>
</feature>
<feature type="region of interest" description="Disordered" evidence="1">
    <location>
        <begin position="22"/>
        <end position="100"/>
    </location>
</feature>
<feature type="compositionally biased region" description="Low complexity" evidence="1">
    <location>
        <begin position="708"/>
        <end position="724"/>
    </location>
</feature>
<feature type="compositionally biased region" description="Polar residues" evidence="1">
    <location>
        <begin position="30"/>
        <end position="42"/>
    </location>
</feature>
<name>A0AAN8JY52_PATCE</name>
<organism evidence="2 3">
    <name type="scientific">Patella caerulea</name>
    <name type="common">Rayed Mediterranean limpet</name>
    <dbReference type="NCBI Taxonomy" id="87958"/>
    <lineage>
        <taxon>Eukaryota</taxon>
        <taxon>Metazoa</taxon>
        <taxon>Spiralia</taxon>
        <taxon>Lophotrochozoa</taxon>
        <taxon>Mollusca</taxon>
        <taxon>Gastropoda</taxon>
        <taxon>Patellogastropoda</taxon>
        <taxon>Patelloidea</taxon>
        <taxon>Patellidae</taxon>
        <taxon>Patella</taxon>
    </lineage>
</organism>
<sequence>MSVCPEFTQNAWRKELCANCQRPKGEHSSSIDLSCTAKSSPKPTKRTSVILKSGQNGSSDDKLAQTDIENGNNLEHQSSNVNILDNSPPRKRNLKSALSNSSTKKLKNVRTYKVLFAEASSVIGFDGGLDNLYDDDDDDIQLSDSDTGVDFSFNKEEKEFAMLSLENTLWNAEISNLRSDLDKRKSKSSCKEFEDIRVELLSLCDPARFPNLRDCDAIPSDSVNYGTFPVRRKNINTNKVPIDNFFVSSSCKMSSDIEFHRIADSVDNADSESSGSEHYKTLLSGVDKVKSLTPSSNSSFSSESDRSSNSDSNVKKTSAIDEIAVPYKIVSVITRNYSFSEVKPDSKDKDESYTMDDITECLYGTGDGDTLTETPKKEKPNIMTKSFSEDKSGKKPPPNPKLKKTVSENVPQNDSFDAAGMEVVDMLNDVLSHYSEGDDFKDLRGSMSRKDKAKKSAAFEARMASVAANLDLQKPKGKRPAPRPPSSPPPEPQVSPTKKLANKNEQEPIFKMVPLNKAILATPPPDSPISKSRNDSTSSIEEHLFNDNGENTRTLSKTENGKSKRGITSFFRNILRRGKESPEAIETLNPDITLMKAELRVETSSSSIAESETISEDCKSSPSLKRSSKFSPQPKFRVLPPSSSPGTDNLPDHNKQNSGTASPPATPKTKSSSSPKLKRDRVPFSSPVQHKSSLDQVTEEAQKPEPVKPVAAPKPEVSAKPVVKSGDDVVVRRRAKSPKRTAPPIPPPKRTSIPNPNRTSNANNPHFAKELERRLSRPVDMNTIVEARRSITVDKMGPPPSPPKICASPVEEETESEPSSPTTTDIPEINEETFPVEKIELPTADKQARKTFLGKLSKPKTRAPQPPSVKRAKSINDSTLPRMERKNKGKKINVADISGPVIVTDIANNRILENRRNTISLGDEPAFTTGISMESEAGADNSCSFEDLPIISPLGSLENLYESILPKFGGRPHWYDPVKDDKDKKPVKTIPVEGYLEPVASPNPISTAASSNTLTLSQTSVNTLHTSTVSFNLMTTSMIDHQNTPNLNSACMSSSFSSSSTLPRASKTKSNKKMSSSMLGNNAMTMSTIGSLSSSSNPLTVIEHVEPDPAPTKHDESPKSDEERRILLASQPIYEEINGYYKLEEDDDESTISQASSQVTHVTETDTLTVNDATTRSQSKETLSSESDTQSTCSTLSRPRPVPRRRPKRPDTMGSDQYVSMNRPNTSVTLGEDRLREVFNKVTGVNLKALQDVYAQTEGILSAEKLTLLSPQMLKWQDFDVYGQPLHSSERCIVYNAKYKATSAPCQLMLLHSRPATEMSTNSHPSLLKPVAVFADTIPFTNLSEEFIKTSQVAQNSIYDTNLAKCFVAVGSFEIIETLDSHIALLKETLSHNLDALMHIVLTLALQLLSAMSHCLDQGYTVTERDFRDVFLLSRADLRGKVIAFLPHQRSHDAHQGEAMCSFIDHLFKDVTADYLEFEEDNETLATIENMRLMLEPRRVDCLAQVRSVVEYLLWGPNKMDLMNKGEGENSIEQELSIWLEMERAHGLVRFAKNVSGISSGVTLDEYYRLKFLLKSSAVGLAESIRRLPS</sequence>
<feature type="region of interest" description="Disordered" evidence="1">
    <location>
        <begin position="519"/>
        <end position="564"/>
    </location>
</feature>
<accession>A0AAN8JY52</accession>
<feature type="region of interest" description="Disordered" evidence="1">
    <location>
        <begin position="1102"/>
        <end position="1123"/>
    </location>
</feature>
<feature type="compositionally biased region" description="Polar residues" evidence="1">
    <location>
        <begin position="1170"/>
        <end position="1197"/>
    </location>
</feature>